<sequence length="307" mass="33968">MMAWNCHWPHGKNPPLEIGSLPWDSSALQSLLPSLHGSSAESDSNLESILVTICSLELRASRVCPAWCCPRHHASVVQETWSLFPTTDEAPQIGALFDLVDVVWKTGMTDVWAVHHFIRRQIQPLKDRVHLALDYMGETDPTHESPEMIKSVDLTARVRRLCAPRIDIPTQAEDFPRPFNASFQPPVDNHQFPSHSPRRAVPEQKRAAVASSDEPASQRLASDPDAEFEVLEVLKEGDAPIAAKPTPSSRSFKPTKQFFFRQGTRRSSDIDLAGPSAEASVAQPPTNPTPPTSAPDLTIRMSTPKKP</sequence>
<dbReference type="PANTHER" id="PTHR33026:SF7">
    <property type="entry name" value="OS03G0100275 PROTEIN"/>
    <property type="match status" value="1"/>
</dbReference>
<protein>
    <submittedName>
        <fullName evidence="2">Uncharacterized protein</fullName>
    </submittedName>
</protein>
<dbReference type="Proteomes" id="UP000006038">
    <property type="component" value="Chromosome 4"/>
</dbReference>
<dbReference type="PANTHER" id="PTHR33026">
    <property type="entry name" value="OS06G0360600 PROTEIN"/>
    <property type="match status" value="1"/>
</dbReference>
<accession>J3LWP5</accession>
<evidence type="ECO:0000256" key="1">
    <source>
        <dbReference type="SAM" id="MobiDB-lite"/>
    </source>
</evidence>
<feature type="region of interest" description="Disordered" evidence="1">
    <location>
        <begin position="172"/>
        <end position="224"/>
    </location>
</feature>
<dbReference type="Gramene" id="OB04G15700.1">
    <property type="protein sequence ID" value="OB04G15700.1"/>
    <property type="gene ID" value="OB04G15700"/>
</dbReference>
<reference evidence="2" key="2">
    <citation type="submission" date="2013-04" db="UniProtKB">
        <authorList>
            <consortium name="EnsemblPlants"/>
        </authorList>
    </citation>
    <scope>IDENTIFICATION</scope>
</reference>
<dbReference type="EnsemblPlants" id="OB04G15700.1">
    <property type="protein sequence ID" value="OB04G15700.1"/>
    <property type="gene ID" value="OB04G15700"/>
</dbReference>
<organism evidence="2">
    <name type="scientific">Oryza brachyantha</name>
    <name type="common">malo sina</name>
    <dbReference type="NCBI Taxonomy" id="4533"/>
    <lineage>
        <taxon>Eukaryota</taxon>
        <taxon>Viridiplantae</taxon>
        <taxon>Streptophyta</taxon>
        <taxon>Embryophyta</taxon>
        <taxon>Tracheophyta</taxon>
        <taxon>Spermatophyta</taxon>
        <taxon>Magnoliopsida</taxon>
        <taxon>Liliopsida</taxon>
        <taxon>Poales</taxon>
        <taxon>Poaceae</taxon>
        <taxon>BOP clade</taxon>
        <taxon>Oryzoideae</taxon>
        <taxon>Oryzeae</taxon>
        <taxon>Oryzinae</taxon>
        <taxon>Oryza</taxon>
    </lineage>
</organism>
<name>J3LWP5_ORYBR</name>
<feature type="region of interest" description="Disordered" evidence="1">
    <location>
        <begin position="239"/>
        <end position="307"/>
    </location>
</feature>
<reference evidence="2" key="1">
    <citation type="journal article" date="2013" name="Nat. Commun.">
        <title>Whole-genome sequencing of Oryza brachyantha reveals mechanisms underlying Oryza genome evolution.</title>
        <authorList>
            <person name="Chen J."/>
            <person name="Huang Q."/>
            <person name="Gao D."/>
            <person name="Wang J."/>
            <person name="Lang Y."/>
            <person name="Liu T."/>
            <person name="Li B."/>
            <person name="Bai Z."/>
            <person name="Luis Goicoechea J."/>
            <person name="Liang C."/>
            <person name="Chen C."/>
            <person name="Zhang W."/>
            <person name="Sun S."/>
            <person name="Liao Y."/>
            <person name="Zhang X."/>
            <person name="Yang L."/>
            <person name="Song C."/>
            <person name="Wang M."/>
            <person name="Shi J."/>
            <person name="Liu G."/>
            <person name="Liu J."/>
            <person name="Zhou H."/>
            <person name="Zhou W."/>
            <person name="Yu Q."/>
            <person name="An N."/>
            <person name="Chen Y."/>
            <person name="Cai Q."/>
            <person name="Wang B."/>
            <person name="Liu B."/>
            <person name="Min J."/>
            <person name="Huang Y."/>
            <person name="Wu H."/>
            <person name="Li Z."/>
            <person name="Zhang Y."/>
            <person name="Yin Y."/>
            <person name="Song W."/>
            <person name="Jiang J."/>
            <person name="Jackson S.A."/>
            <person name="Wing R.A."/>
            <person name="Wang J."/>
            <person name="Chen M."/>
        </authorList>
    </citation>
    <scope>NUCLEOTIDE SEQUENCE [LARGE SCALE GENOMIC DNA]</scope>
    <source>
        <strain evidence="2">cv. IRGC 101232</strain>
    </source>
</reference>
<evidence type="ECO:0000313" key="2">
    <source>
        <dbReference type="EnsemblPlants" id="OB04G15700.1"/>
    </source>
</evidence>
<dbReference type="AlphaFoldDB" id="J3LWP5"/>
<evidence type="ECO:0000313" key="3">
    <source>
        <dbReference type="Proteomes" id="UP000006038"/>
    </source>
</evidence>
<proteinExistence type="predicted"/>
<keyword evidence="3" id="KW-1185">Reference proteome</keyword>
<dbReference type="HOGENOM" id="CLU_907276_0_0_1"/>